<proteinExistence type="inferred from homology"/>
<feature type="binding site" evidence="2">
    <location>
        <position position="145"/>
    </location>
    <ligand>
        <name>Mg(2+)</name>
        <dbReference type="ChEBI" id="CHEBI:18420"/>
        <label>1</label>
        <note>catalytic</note>
    </ligand>
</feature>
<dbReference type="SUPFAM" id="SSF56655">
    <property type="entry name" value="Carbohydrate phosphatase"/>
    <property type="match status" value="1"/>
</dbReference>
<dbReference type="GeneID" id="113515399"/>
<evidence type="ECO:0000256" key="2">
    <source>
        <dbReference type="PIRSR" id="PIRSR600760-2"/>
    </source>
</evidence>
<feature type="binding site" evidence="2">
    <location>
        <position position="280"/>
    </location>
    <ligand>
        <name>Mg(2+)</name>
        <dbReference type="ChEBI" id="CHEBI:18420"/>
        <label>1</label>
        <note>catalytic</note>
    </ligand>
</feature>
<evidence type="ECO:0000313" key="4">
    <source>
        <dbReference type="RefSeq" id="XP_026755389.2"/>
    </source>
</evidence>
<keyword evidence="2" id="KW-0479">Metal-binding</keyword>
<dbReference type="GO" id="GO:0046872">
    <property type="term" value="F:metal ion binding"/>
    <property type="evidence" value="ECO:0007669"/>
    <property type="project" value="UniProtKB-KW"/>
</dbReference>
<comment type="similarity">
    <text evidence="1">Belongs to the inositol monophosphatase superfamily.</text>
</comment>
<dbReference type="InterPro" id="IPR050725">
    <property type="entry name" value="CysQ/Inositol_MonoPase"/>
</dbReference>
<keyword evidence="3" id="KW-1185">Reference proteome</keyword>
<feature type="binding site" evidence="2">
    <location>
        <position position="148"/>
    </location>
    <ligand>
        <name>Mg(2+)</name>
        <dbReference type="ChEBI" id="CHEBI:18420"/>
        <label>1</label>
        <note>catalytic</note>
    </ligand>
</feature>
<dbReference type="Gene3D" id="3.30.540.10">
    <property type="entry name" value="Fructose-1,6-Bisphosphatase, subunit A, domain 1"/>
    <property type="match status" value="1"/>
</dbReference>
<dbReference type="Proteomes" id="UP001652740">
    <property type="component" value="Unplaced"/>
</dbReference>
<dbReference type="GO" id="GO:0004441">
    <property type="term" value="F:inositol-1,4-bisphosphate 1-phosphatase activity"/>
    <property type="evidence" value="ECO:0007669"/>
    <property type="project" value="TreeGrafter"/>
</dbReference>
<keyword evidence="2" id="KW-0460">Magnesium</keyword>
<evidence type="ECO:0000313" key="3">
    <source>
        <dbReference type="Proteomes" id="UP001652740"/>
    </source>
</evidence>
<gene>
    <name evidence="4" type="primary">LOC113515399</name>
</gene>
<dbReference type="InterPro" id="IPR000760">
    <property type="entry name" value="Inositol_monophosphatase-like"/>
</dbReference>
<accession>A0A6J1WKX4</accession>
<dbReference type="Pfam" id="PF00459">
    <property type="entry name" value="Inositol_P"/>
    <property type="match status" value="1"/>
</dbReference>
<dbReference type="AlphaFoldDB" id="A0A6J1WKX4"/>
<dbReference type="InParanoid" id="A0A6J1WKX4"/>
<evidence type="ECO:0000256" key="1">
    <source>
        <dbReference type="ARBA" id="ARBA00009759"/>
    </source>
</evidence>
<protein>
    <submittedName>
        <fullName evidence="4">Inositol polyphosphate 1-phosphatase</fullName>
    </submittedName>
</protein>
<dbReference type="Gene3D" id="3.40.190.80">
    <property type="match status" value="1"/>
</dbReference>
<dbReference type="FunCoup" id="A0A6J1WKX4">
    <property type="interactions" value="87"/>
</dbReference>
<reference evidence="4" key="1">
    <citation type="submission" date="2025-08" db="UniProtKB">
        <authorList>
            <consortium name="RefSeq"/>
        </authorList>
    </citation>
    <scope>IDENTIFICATION</scope>
    <source>
        <tissue evidence="4">Whole larvae</tissue>
    </source>
</reference>
<organism evidence="3 4">
    <name type="scientific">Galleria mellonella</name>
    <name type="common">Greater wax moth</name>
    <dbReference type="NCBI Taxonomy" id="7137"/>
    <lineage>
        <taxon>Eukaryota</taxon>
        <taxon>Metazoa</taxon>
        <taxon>Ecdysozoa</taxon>
        <taxon>Arthropoda</taxon>
        <taxon>Hexapoda</taxon>
        <taxon>Insecta</taxon>
        <taxon>Pterygota</taxon>
        <taxon>Neoptera</taxon>
        <taxon>Endopterygota</taxon>
        <taxon>Lepidoptera</taxon>
        <taxon>Glossata</taxon>
        <taxon>Ditrysia</taxon>
        <taxon>Pyraloidea</taxon>
        <taxon>Pyralidae</taxon>
        <taxon>Galleriinae</taxon>
        <taxon>Galleria</taxon>
    </lineage>
</organism>
<feature type="binding site" evidence="2">
    <location>
        <position position="147"/>
    </location>
    <ligand>
        <name>Mg(2+)</name>
        <dbReference type="ChEBI" id="CHEBI:18420"/>
        <label>1</label>
        <note>catalytic</note>
    </ligand>
</feature>
<dbReference type="PANTHER" id="PTHR43028">
    <property type="entry name" value="3'(2'),5'-BISPHOSPHATE NUCLEOTIDASE 1"/>
    <property type="match status" value="1"/>
</dbReference>
<dbReference type="Gene3D" id="4.10.460.10">
    <property type="entry name" value="Inositol Polyphosphate 1-phosphatase, domain 1"/>
    <property type="match status" value="1"/>
</dbReference>
<dbReference type="PANTHER" id="PTHR43028:SF3">
    <property type="entry name" value="INOSITOL POLYPHOSPHATE 1-PHOSPHATASE"/>
    <property type="match status" value="1"/>
</dbReference>
<sequence length="340" mass="36387">MVDVLKVLINASEKAACIARSCCNGASDEVLLVAEKGEGEANARFDKDFKTIADVLAQESAKSEIGVHSPKLAQNTRGEECSEIGGIYIKLQETSEKTAELLSSLVTPSVAKRMSEAAHTPVTLSLDLPKNLEPIDVNDLGVWIDPIDATGEFISGVRGQANAGCGLPCVTVLIGAYLISTGEPVMGVINQPFYNNGKGRIIWGVNYASTKEWGTTETKSVAHSNIVLMSSAENLDVVNKLKKADLEVKSVPGAGHKLLKVALGEAGIYIVSKGTTFRWDTCAPHSILRAMGGDIVSFNTHTPITYNDPEDVETQQYCNFGGIIAYSDPKVFENIKSILV</sequence>
<dbReference type="RefSeq" id="XP_026755389.2">
    <property type="nucleotide sequence ID" value="XM_026899588.3"/>
</dbReference>
<name>A0A6J1WKX4_GALME</name>
<dbReference type="InterPro" id="IPR044897">
    <property type="entry name" value="INPP1_dom_1"/>
</dbReference>
<comment type="cofactor">
    <cofactor evidence="2">
        <name>Mg(2+)</name>
        <dbReference type="ChEBI" id="CHEBI:18420"/>
    </cofactor>
</comment>
<dbReference type="KEGG" id="gmw:113515399"/>
<feature type="binding site" evidence="2">
    <location>
        <position position="79"/>
    </location>
    <ligand>
        <name>Mg(2+)</name>
        <dbReference type="ChEBI" id="CHEBI:18420"/>
        <label>1</label>
        <note>catalytic</note>
    </ligand>
</feature>